<dbReference type="Proteomes" id="UP000199271">
    <property type="component" value="Unassembled WGS sequence"/>
</dbReference>
<evidence type="ECO:0000313" key="1">
    <source>
        <dbReference type="EMBL" id="CUW19688.1"/>
    </source>
</evidence>
<accession>A0A9Q3SZS3</accession>
<gene>
    <name evidence="1" type="ORF">C122C_1090</name>
    <name evidence="2" type="ORF">KIJ12_09330</name>
</gene>
<protein>
    <submittedName>
        <fullName evidence="2">Uncharacterized protein</fullName>
    </submittedName>
</protein>
<name>A0A9Q3SZS3_9LACO</name>
<comment type="caution">
    <text evidence="2">The sequence shown here is derived from an EMBL/GenBank/DDBJ whole genome shotgun (WGS) entry which is preliminary data.</text>
</comment>
<reference evidence="2" key="2">
    <citation type="submission" date="2021-05" db="EMBL/GenBank/DDBJ databases">
        <title>Pangenome of Leuconostoc gelidum warrants species status for Leuconostoc gelidum subsp. gasicomitatum.</title>
        <authorList>
            <person name="Johansson P."/>
            <person name="Sade E."/>
            <person name="Hultman J."/>
            <person name="Auvinen P."/>
            <person name="Bjorkroth J."/>
        </authorList>
    </citation>
    <scope>NUCLEOTIDE SEQUENCE</scope>
    <source>
        <strain evidence="2">A.21.4</strain>
    </source>
</reference>
<evidence type="ECO:0000313" key="4">
    <source>
        <dbReference type="Proteomes" id="UP000752647"/>
    </source>
</evidence>
<proteinExistence type="predicted"/>
<keyword evidence="3" id="KW-1185">Reference proteome</keyword>
<organism evidence="2 4">
    <name type="scientific">Leuconostoc gasicomitatum</name>
    <dbReference type="NCBI Taxonomy" id="115778"/>
    <lineage>
        <taxon>Bacteria</taxon>
        <taxon>Bacillati</taxon>
        <taxon>Bacillota</taxon>
        <taxon>Bacilli</taxon>
        <taxon>Lactobacillales</taxon>
        <taxon>Lactobacillaceae</taxon>
        <taxon>Leuconostoc</taxon>
        <taxon>Leuconostoc gelidum group</taxon>
    </lineage>
</organism>
<evidence type="ECO:0000313" key="2">
    <source>
        <dbReference type="EMBL" id="MBZ5963342.1"/>
    </source>
</evidence>
<dbReference type="AlphaFoldDB" id="A0A9Q3SZS3"/>
<dbReference type="GeneID" id="34301561"/>
<dbReference type="EMBL" id="JAHBFI010000020">
    <property type="protein sequence ID" value="MBZ5963342.1"/>
    <property type="molecule type" value="Genomic_DNA"/>
</dbReference>
<reference evidence="1 3" key="1">
    <citation type="submission" date="2015-12" db="EMBL/GenBank/DDBJ databases">
        <authorList>
            <person name="Andreevskaya M."/>
        </authorList>
    </citation>
    <scope>NUCLEOTIDE SEQUENCE [LARGE SCALE GENOMIC DNA]</scope>
    <source>
        <strain evidence="1 3">C122c</strain>
    </source>
</reference>
<sequence length="64" mass="7524">MEEINGKQSIKTHIMDATEVNAQHALELEQASKERRMRSKEQIKAEVIGNNNIDYKKHMKWVDE</sequence>
<dbReference type="RefSeq" id="WP_010384648.1">
    <property type="nucleotide sequence ID" value="NZ_BPKT01000001.1"/>
</dbReference>
<dbReference type="OMA" id="QIDYKSH"/>
<dbReference type="Proteomes" id="UP000752647">
    <property type="component" value="Unassembled WGS sequence"/>
</dbReference>
<evidence type="ECO:0000313" key="3">
    <source>
        <dbReference type="Proteomes" id="UP000199271"/>
    </source>
</evidence>
<dbReference type="EMBL" id="FBSY01000021">
    <property type="protein sequence ID" value="CUW19688.1"/>
    <property type="molecule type" value="Genomic_DNA"/>
</dbReference>